<dbReference type="GO" id="GO:0005886">
    <property type="term" value="C:plasma membrane"/>
    <property type="evidence" value="ECO:0007669"/>
    <property type="project" value="UniProtKB-SubCell"/>
</dbReference>
<dbReference type="InterPro" id="IPR003688">
    <property type="entry name" value="TraG/VirD4"/>
</dbReference>
<evidence type="ECO:0000256" key="6">
    <source>
        <dbReference type="ARBA" id="ARBA00023136"/>
    </source>
</evidence>
<comment type="subcellular location">
    <subcellularLocation>
        <location evidence="1">Cell membrane</location>
        <topology evidence="1">Multi-pass membrane protein</topology>
    </subcellularLocation>
</comment>
<proteinExistence type="inferred from homology"/>
<evidence type="ECO:0000313" key="8">
    <source>
        <dbReference type="Proteomes" id="UP000248724"/>
    </source>
</evidence>
<evidence type="ECO:0008006" key="9">
    <source>
        <dbReference type="Google" id="ProtNLM"/>
    </source>
</evidence>
<keyword evidence="3" id="KW-1003">Cell membrane</keyword>
<organism evidence="7 8">
    <name type="scientific">Candidatus Aeolococcus gillhamiae</name>
    <dbReference type="NCBI Taxonomy" id="3127015"/>
    <lineage>
        <taxon>Bacteria</taxon>
        <taxon>Bacillati</taxon>
        <taxon>Candidatus Dormiibacterota</taxon>
        <taxon>Candidatus Dormibacteria</taxon>
        <taxon>Candidatus Aeolococcales</taxon>
        <taxon>Candidatus Aeolococcaceae</taxon>
        <taxon>Candidatus Aeolococcus</taxon>
    </lineage>
</organism>
<reference evidence="7 8" key="1">
    <citation type="journal article" date="2017" name="Nature">
        <title>Atmospheric trace gases support primary production in Antarctic desert surface soil.</title>
        <authorList>
            <person name="Ji M."/>
            <person name="Greening C."/>
            <person name="Vanwonterghem I."/>
            <person name="Carere C.R."/>
            <person name="Bay S.K."/>
            <person name="Steen J.A."/>
            <person name="Montgomery K."/>
            <person name="Lines T."/>
            <person name="Beardall J."/>
            <person name="van Dorst J."/>
            <person name="Snape I."/>
            <person name="Stott M.B."/>
            <person name="Hugenholtz P."/>
            <person name="Ferrari B.C."/>
        </authorList>
    </citation>
    <scope>NUCLEOTIDE SEQUENCE [LARGE SCALE GENOMIC DNA]</scope>
    <source>
        <strain evidence="7">RRmetagenome_bin12</strain>
    </source>
</reference>
<sequence length="539" mass="57091">SGRWLSFPAPAVPAVMRRLPARLSDPRQAWPAPLRGLLPAGAVMDAIAVTILAAACALVGGVRRASTGRWFGPRWPTRSAGRRRAVRHHDPAIAGARWATRRDLTPLRIRQPAPGRLVVGRSGRHLVATEHRHSVLVLGPTQSGKTTGLAIPAILEWAGPVVATSVKDDLAAATLGWRGGQGSCWVFDPTRSSGLARPAGWSPLAEATGWSGAQRVAAWMVESTPARGGMSDGAFWFAAAAKLLAPLLLAARRGDATMADVVRWTNCGDYDEALRILDFHGDMEAAVALAACAARDDRLRSSVGTTLETVLGPFEDPVVASSTSTIDIDPSALLSGPNSLYLCGPSHEQARVQALFATLVASVVSAAVARANHLDGPLDPPLLLVLDEAANVAPLRDLDTLASTGAGLGIQLVTVCQDIGQLGARYGPERARTIANNHRAKVVLSGISDLSTLDLLSGLAGEAAVRTDTMTSDLRDGRRSRSTAIAYRRLASSDELRRIEPGEGVLIYGHLPAARLALRPWYLDRSLRARVDKAPGHRP</sequence>
<evidence type="ECO:0000313" key="7">
    <source>
        <dbReference type="EMBL" id="PZR78987.1"/>
    </source>
</evidence>
<dbReference type="SUPFAM" id="SSF52540">
    <property type="entry name" value="P-loop containing nucleoside triphosphate hydrolases"/>
    <property type="match status" value="1"/>
</dbReference>
<evidence type="ECO:0000256" key="4">
    <source>
        <dbReference type="ARBA" id="ARBA00022692"/>
    </source>
</evidence>
<comment type="caution">
    <text evidence="7">The sequence shown here is derived from an EMBL/GenBank/DDBJ whole genome shotgun (WGS) entry which is preliminary data.</text>
</comment>
<keyword evidence="4" id="KW-0812">Transmembrane</keyword>
<comment type="similarity">
    <text evidence="2">Belongs to the VirD4/TraG family.</text>
</comment>
<dbReference type="PANTHER" id="PTHR37937:SF1">
    <property type="entry name" value="CONJUGATIVE TRANSFER: DNA TRANSPORT"/>
    <property type="match status" value="1"/>
</dbReference>
<feature type="non-terminal residue" evidence="7">
    <location>
        <position position="1"/>
    </location>
</feature>
<evidence type="ECO:0000256" key="1">
    <source>
        <dbReference type="ARBA" id="ARBA00004651"/>
    </source>
</evidence>
<dbReference type="InterPro" id="IPR051539">
    <property type="entry name" value="T4SS-coupling_protein"/>
</dbReference>
<evidence type="ECO:0000256" key="5">
    <source>
        <dbReference type="ARBA" id="ARBA00022989"/>
    </source>
</evidence>
<name>A0A2W5Z4E8_9BACT</name>
<dbReference type="Proteomes" id="UP000248724">
    <property type="component" value="Unassembled WGS sequence"/>
</dbReference>
<gene>
    <name evidence="7" type="ORF">DLM65_11655</name>
</gene>
<dbReference type="InterPro" id="IPR027417">
    <property type="entry name" value="P-loop_NTPase"/>
</dbReference>
<protein>
    <recommendedName>
        <fullName evidence="9">Type IV secretion system protein VirD4</fullName>
    </recommendedName>
</protein>
<dbReference type="Gene3D" id="3.40.50.300">
    <property type="entry name" value="P-loop containing nucleotide triphosphate hydrolases"/>
    <property type="match status" value="1"/>
</dbReference>
<evidence type="ECO:0000256" key="2">
    <source>
        <dbReference type="ARBA" id="ARBA00008806"/>
    </source>
</evidence>
<dbReference type="AlphaFoldDB" id="A0A2W5Z4E8"/>
<dbReference type="EMBL" id="QHBU01000230">
    <property type="protein sequence ID" value="PZR78987.1"/>
    <property type="molecule type" value="Genomic_DNA"/>
</dbReference>
<accession>A0A2W5Z4E8</accession>
<dbReference type="Pfam" id="PF02534">
    <property type="entry name" value="T4SS-DNA_transf"/>
    <property type="match status" value="1"/>
</dbReference>
<keyword evidence="6" id="KW-0472">Membrane</keyword>
<dbReference type="PANTHER" id="PTHR37937">
    <property type="entry name" value="CONJUGATIVE TRANSFER: DNA TRANSPORT"/>
    <property type="match status" value="1"/>
</dbReference>
<evidence type="ECO:0000256" key="3">
    <source>
        <dbReference type="ARBA" id="ARBA00022475"/>
    </source>
</evidence>
<dbReference type="CDD" id="cd01127">
    <property type="entry name" value="TrwB_TraG_TraD_VirD4"/>
    <property type="match status" value="2"/>
</dbReference>
<keyword evidence="5" id="KW-1133">Transmembrane helix</keyword>